<accession>C5BJF1</accession>
<keyword evidence="2" id="KW-0449">Lipoprotein</keyword>
<evidence type="ECO:0000256" key="1">
    <source>
        <dbReference type="SAM" id="SignalP"/>
    </source>
</evidence>
<proteinExistence type="predicted"/>
<evidence type="ECO:0000313" key="3">
    <source>
        <dbReference type="Proteomes" id="UP000009080"/>
    </source>
</evidence>
<protein>
    <submittedName>
        <fullName evidence="2">Lipoprotein</fullName>
    </submittedName>
</protein>
<dbReference type="AlphaFoldDB" id="C5BJF1"/>
<dbReference type="HOGENOM" id="CLU_3085701_0_0_6"/>
<dbReference type="EMBL" id="CP001614">
    <property type="protein sequence ID" value="ACR13865.1"/>
    <property type="molecule type" value="Genomic_DNA"/>
</dbReference>
<gene>
    <name evidence="2" type="ordered locus">TERTU_2161</name>
</gene>
<evidence type="ECO:0000313" key="2">
    <source>
        <dbReference type="EMBL" id="ACR13865.1"/>
    </source>
</evidence>
<dbReference type="Proteomes" id="UP000009080">
    <property type="component" value="Chromosome"/>
</dbReference>
<sequence length="52" mass="5594">MKAMILVCACVFLASCVNYKEMSAAEVGCLPKDIVIEDAKMGATNHTWVAIC</sequence>
<organism evidence="2 3">
    <name type="scientific">Teredinibacter turnerae (strain ATCC 39867 / T7901)</name>
    <dbReference type="NCBI Taxonomy" id="377629"/>
    <lineage>
        <taxon>Bacteria</taxon>
        <taxon>Pseudomonadati</taxon>
        <taxon>Pseudomonadota</taxon>
        <taxon>Gammaproteobacteria</taxon>
        <taxon>Cellvibrionales</taxon>
        <taxon>Cellvibrionaceae</taxon>
        <taxon>Teredinibacter</taxon>
    </lineage>
</organism>
<feature type="chain" id="PRO_5002948874" evidence="1">
    <location>
        <begin position="20"/>
        <end position="52"/>
    </location>
</feature>
<reference evidence="2 3" key="1">
    <citation type="journal article" date="2009" name="PLoS ONE">
        <title>The complete genome of Teredinibacter turnerae T7901: an intracellular endosymbiont of marine wood-boring bivalves (shipworms).</title>
        <authorList>
            <person name="Yang J.C."/>
            <person name="Madupu R."/>
            <person name="Durkin A.S."/>
            <person name="Ekborg N.A."/>
            <person name="Pedamallu C.S."/>
            <person name="Hostetler J.B."/>
            <person name="Radune D."/>
            <person name="Toms B.S."/>
            <person name="Henrissat B."/>
            <person name="Coutinho P.M."/>
            <person name="Schwarz S."/>
            <person name="Field L."/>
            <person name="Trindade-Silva A.E."/>
            <person name="Soares C.A.G."/>
            <person name="Elshahawi S."/>
            <person name="Hanora A."/>
            <person name="Schmidt E.W."/>
            <person name="Haygood M.G."/>
            <person name="Posfai J."/>
            <person name="Benner J."/>
            <person name="Madinger C."/>
            <person name="Nove J."/>
            <person name="Anton B."/>
            <person name="Chaudhary K."/>
            <person name="Foster J."/>
            <person name="Holman A."/>
            <person name="Kumar S."/>
            <person name="Lessard P.A."/>
            <person name="Luyten Y.A."/>
            <person name="Slatko B."/>
            <person name="Wood N."/>
            <person name="Wu B."/>
            <person name="Teplitski M."/>
            <person name="Mougous J.D."/>
            <person name="Ward N."/>
            <person name="Eisen J.A."/>
            <person name="Badger J.H."/>
            <person name="Distel D.L."/>
        </authorList>
    </citation>
    <scope>NUCLEOTIDE SEQUENCE [LARGE SCALE GENOMIC DNA]</scope>
    <source>
        <strain evidence="3">ATCC 39867 / T7901</strain>
    </source>
</reference>
<name>C5BJF1_TERTT</name>
<dbReference type="KEGG" id="ttu:TERTU_2161"/>
<keyword evidence="3" id="KW-1185">Reference proteome</keyword>
<dbReference type="PROSITE" id="PS51257">
    <property type="entry name" value="PROKAR_LIPOPROTEIN"/>
    <property type="match status" value="1"/>
</dbReference>
<keyword evidence="1" id="KW-0732">Signal</keyword>
<feature type="signal peptide" evidence="1">
    <location>
        <begin position="1"/>
        <end position="19"/>
    </location>
</feature>